<feature type="region of interest" description="Disordered" evidence="2">
    <location>
        <begin position="56"/>
        <end position="77"/>
    </location>
</feature>
<evidence type="ECO:0000313" key="3">
    <source>
        <dbReference type="EMBL" id="AXA39427.1"/>
    </source>
</evidence>
<dbReference type="Proteomes" id="UP000251166">
    <property type="component" value="Chromosome"/>
</dbReference>
<keyword evidence="1" id="KW-0175">Coiled coil</keyword>
<dbReference type="InterPro" id="IPR011989">
    <property type="entry name" value="ARM-like"/>
</dbReference>
<proteinExistence type="predicted"/>
<evidence type="ECO:0008006" key="5">
    <source>
        <dbReference type="Google" id="ProtNLM"/>
    </source>
</evidence>
<gene>
    <name evidence="3" type="ORF">DLJ82_1826</name>
</gene>
<evidence type="ECO:0000313" key="4">
    <source>
        <dbReference type="Proteomes" id="UP000251166"/>
    </source>
</evidence>
<dbReference type="InterPro" id="IPR011030">
    <property type="entry name" value="Lipovitellin_superhlx_dom"/>
</dbReference>
<accession>A0A2Z4YDF6</accession>
<feature type="coiled-coil region" evidence="1">
    <location>
        <begin position="461"/>
        <end position="488"/>
    </location>
</feature>
<organism evidence="3 4">
    <name type="scientific">Rhizobium leguminosarum</name>
    <dbReference type="NCBI Taxonomy" id="384"/>
    <lineage>
        <taxon>Bacteria</taxon>
        <taxon>Pseudomonadati</taxon>
        <taxon>Pseudomonadota</taxon>
        <taxon>Alphaproteobacteria</taxon>
        <taxon>Hyphomicrobiales</taxon>
        <taxon>Rhizobiaceae</taxon>
        <taxon>Rhizobium/Agrobacterium group</taxon>
        <taxon>Rhizobium</taxon>
    </lineage>
</organism>
<dbReference type="EMBL" id="CP030760">
    <property type="protein sequence ID" value="AXA39427.1"/>
    <property type="molecule type" value="Genomic_DNA"/>
</dbReference>
<evidence type="ECO:0000256" key="1">
    <source>
        <dbReference type="SAM" id="Coils"/>
    </source>
</evidence>
<dbReference type="SUPFAM" id="SSF48431">
    <property type="entry name" value="Lipovitellin-phosvitin complex, superhelical domain"/>
    <property type="match status" value="1"/>
</dbReference>
<name>A0A2Z4YDF6_RHILE</name>
<protein>
    <recommendedName>
        <fullName evidence="5">HEAT repeat domain-containing protein</fullName>
    </recommendedName>
</protein>
<dbReference type="AlphaFoldDB" id="A0A2Z4YDF6"/>
<dbReference type="Gene3D" id="1.25.10.10">
    <property type="entry name" value="Leucine-rich Repeat Variant"/>
    <property type="match status" value="1"/>
</dbReference>
<sequence>MQDPGKELTKVLDFKKAVIADQIVLFQEFKEPHEFETKFRALVTDYVQKGIVTERKTEEQTEAGGKGGAEAERDVTPSDAGNRLFGADAIGFVSDLVSRVNPTESVSAGDLARFRLLGLAITRSGNDSGTLGVHDANLIFRYRGTFKLTGAEISALVVTGAANVAHQNAPLWGWVFEAEGKPGDEIVWQSVMRDNSLKASLINCLAKARNPLASEDIPFGRDRIIKIWLESDSDDVKKAALTYLEECGTSADLSLLEPYMASADTTISEHAVLVAIILSCGNDIDQALDLLERHQISNIPSRVVKILFSHPSQLRSDRLHSLADHRSSDVRTMAIRTLVSRDNLADEIASVLLEDQSPEVRFLALQTLQKKKRTFTPEEARRTLVREKNKGFGLLMGPTREGEEFYKKFLRQHYFAMSKDALEGIVDRSEVYEYDAAYALYEKFYREKFDVIARNLDDGFVAEFGRRLQNLINRVGQAEELVAQIEGLSDHIREGVCEEVLGIICRRGDALALDLVRRTLDRDEPDFVAGIVVYLERHGSWEDVTRIAAIVERRNYARTGLFHDTSSDYVAAANAILRLSKSRIADLFSQTFSASLLAHLVAGMTNKQFAELSDLTILSFMSHEGDAVRKAASLKSVLGLTKARCRKLLATYTEGDQYRYYNVIHWLDVAVNTPTSFGRPLADREAL</sequence>
<reference evidence="3 4" key="1">
    <citation type="submission" date="2018-07" db="EMBL/GenBank/DDBJ databases">
        <title>Rhizobium leguminosarum strain:ATCC 14479 Genome sequencing and assembly.</title>
        <authorList>
            <person name="Chakraborty R."/>
        </authorList>
    </citation>
    <scope>NUCLEOTIDE SEQUENCE [LARGE SCALE GENOMIC DNA]</scope>
    <source>
        <strain evidence="3 4">ATCC 14479</strain>
    </source>
</reference>
<evidence type="ECO:0000256" key="2">
    <source>
        <dbReference type="SAM" id="MobiDB-lite"/>
    </source>
</evidence>